<feature type="domain" description="Spore protein YkvP/CgeB glycosyl transferase-like" evidence="1">
    <location>
        <begin position="184"/>
        <end position="324"/>
    </location>
</feature>
<dbReference type="AlphaFoldDB" id="A0A8J6M680"/>
<keyword evidence="3" id="KW-1185">Reference proteome</keyword>
<sequence length="335" mass="38439">MTRLKGAQVLYFEPPGRRWRKPGRKLRPGLTVYTLPPVPAVEERYQLLFRGVWRRQARFIQQQLDRHRFREPVLWCTAPQAVHLLEHLNFRALVYDCDRDWPGLPLRWESDLALAADVIFAASQGLADHLSPCNDNIALLPNGVNHPMFVREGCQCPASLRRLEGPVLGYAGTLWHDLDLTPVLRAAELLPRCSFVFLGRREENPAARALERLPNVRFLSPVPPVEVPDYLSRFDVCLDLPRRGDPENDVVPSRLYEYLSTGKPVVALYRSEQVEPFPDVVYGAHSPEEYARLCRRALAETGDWARLRRREHGAQAAWSRRAEDVQRILATIGLY</sequence>
<comment type="caution">
    <text evidence="2">The sequence shown here is derived from an EMBL/GenBank/DDBJ whole genome shotgun (WGS) entry which is preliminary data.</text>
</comment>
<dbReference type="SUPFAM" id="SSF53756">
    <property type="entry name" value="UDP-Glycosyltransferase/glycogen phosphorylase"/>
    <property type="match status" value="1"/>
</dbReference>
<reference evidence="2" key="1">
    <citation type="submission" date="2020-08" db="EMBL/GenBank/DDBJ databases">
        <title>Genome public.</title>
        <authorList>
            <person name="Liu C."/>
            <person name="Sun Q."/>
        </authorList>
    </citation>
    <scope>NUCLEOTIDE SEQUENCE</scope>
    <source>
        <strain evidence="2">NSJ-51</strain>
    </source>
</reference>
<gene>
    <name evidence="2" type="ORF">H8S57_13110</name>
</gene>
<dbReference type="InterPro" id="IPR055259">
    <property type="entry name" value="YkvP/CgeB_Glyco_trans-like"/>
</dbReference>
<dbReference type="Gene3D" id="3.40.50.2000">
    <property type="entry name" value="Glycogen Phosphorylase B"/>
    <property type="match status" value="1"/>
</dbReference>
<dbReference type="EMBL" id="JACOPP010000022">
    <property type="protein sequence ID" value="MBC5734657.1"/>
    <property type="molecule type" value="Genomic_DNA"/>
</dbReference>
<name>A0A8J6M680_9FIRM</name>
<evidence type="ECO:0000313" key="3">
    <source>
        <dbReference type="Proteomes" id="UP000661435"/>
    </source>
</evidence>
<evidence type="ECO:0000313" key="2">
    <source>
        <dbReference type="EMBL" id="MBC5734657.1"/>
    </source>
</evidence>
<evidence type="ECO:0000259" key="1">
    <source>
        <dbReference type="Pfam" id="PF13524"/>
    </source>
</evidence>
<dbReference type="Pfam" id="PF13524">
    <property type="entry name" value="Glyco_trans_1_2"/>
    <property type="match status" value="1"/>
</dbReference>
<proteinExistence type="predicted"/>
<protein>
    <recommendedName>
        <fullName evidence="1">Spore protein YkvP/CgeB glycosyl transferase-like domain-containing protein</fullName>
    </recommendedName>
</protein>
<dbReference type="Proteomes" id="UP000661435">
    <property type="component" value="Unassembled WGS sequence"/>
</dbReference>
<accession>A0A8J6M680</accession>
<organism evidence="2 3">
    <name type="scientific">Lawsonibacter hominis</name>
    <dbReference type="NCBI Taxonomy" id="2763053"/>
    <lineage>
        <taxon>Bacteria</taxon>
        <taxon>Bacillati</taxon>
        <taxon>Bacillota</taxon>
        <taxon>Clostridia</taxon>
        <taxon>Eubacteriales</taxon>
        <taxon>Oscillospiraceae</taxon>
        <taxon>Lawsonibacter</taxon>
    </lineage>
</organism>